<protein>
    <submittedName>
        <fullName evidence="2">ArsC/Spx/MgsR family protein</fullName>
    </submittedName>
</protein>
<dbReference type="Proteomes" id="UP001565242">
    <property type="component" value="Unassembled WGS sequence"/>
</dbReference>
<dbReference type="SUPFAM" id="SSF52833">
    <property type="entry name" value="Thioredoxin-like"/>
    <property type="match status" value="1"/>
</dbReference>
<accession>A0ABV4D8X1</accession>
<proteinExistence type="inferred from homology"/>
<dbReference type="Gene3D" id="3.40.30.10">
    <property type="entry name" value="Glutaredoxin"/>
    <property type="match status" value="1"/>
</dbReference>
<name>A0ABV4D8X1_9LACT</name>
<comment type="similarity">
    <text evidence="1">Belongs to the ArsC family.</text>
</comment>
<dbReference type="InterPro" id="IPR036249">
    <property type="entry name" value="Thioredoxin-like_sf"/>
</dbReference>
<evidence type="ECO:0000313" key="3">
    <source>
        <dbReference type="Proteomes" id="UP001565242"/>
    </source>
</evidence>
<sequence>MIRIYYRGSCFSSKRAFAWFEKYNIHVEKKRISKLDKKELIELLSLSNEGLKEILKSAGRSSKGVQELIDRVMGLSFNESLDFLIAHPEILQTPIIMGDNKLLIGYNEDEIRQFLPKEYRRHRL</sequence>
<dbReference type="PANTHER" id="PTHR30041:SF7">
    <property type="entry name" value="GLOBAL TRANSCRIPTIONAL REGULATOR SPX"/>
    <property type="match status" value="1"/>
</dbReference>
<organism evidence="2 3">
    <name type="scientific">Lactococcus muris</name>
    <dbReference type="NCBI Taxonomy" id="2941330"/>
    <lineage>
        <taxon>Bacteria</taxon>
        <taxon>Bacillati</taxon>
        <taxon>Bacillota</taxon>
        <taxon>Bacilli</taxon>
        <taxon>Lactobacillales</taxon>
        <taxon>Streptococcaceae</taxon>
        <taxon>Lactococcus</taxon>
    </lineage>
</organism>
<dbReference type="RefSeq" id="WP_251713476.1">
    <property type="nucleotide sequence ID" value="NZ_JBCLSQ010000015.1"/>
</dbReference>
<dbReference type="EMBL" id="JBCLSQ010000015">
    <property type="protein sequence ID" value="MEY8538205.1"/>
    <property type="molecule type" value="Genomic_DNA"/>
</dbReference>
<dbReference type="PANTHER" id="PTHR30041">
    <property type="entry name" value="ARSENATE REDUCTASE"/>
    <property type="match status" value="1"/>
</dbReference>
<keyword evidence="3" id="KW-1185">Reference proteome</keyword>
<reference evidence="2 3" key="1">
    <citation type="submission" date="2024-03" db="EMBL/GenBank/DDBJ databases">
        <title>Mouse gut bacterial collection (mGBC) of GemPharmatech.</title>
        <authorList>
            <person name="He Y."/>
            <person name="Dong L."/>
            <person name="Wu D."/>
            <person name="Gao X."/>
            <person name="Lin Z."/>
        </authorList>
    </citation>
    <scope>NUCLEOTIDE SEQUENCE [LARGE SCALE GENOMIC DNA]</scope>
    <source>
        <strain evidence="2 3">20-218</strain>
    </source>
</reference>
<dbReference type="PROSITE" id="PS51353">
    <property type="entry name" value="ARSC"/>
    <property type="match status" value="1"/>
</dbReference>
<dbReference type="Pfam" id="PF03960">
    <property type="entry name" value="ArsC"/>
    <property type="match status" value="1"/>
</dbReference>
<gene>
    <name evidence="2" type="ORF">AALM99_07105</name>
</gene>
<comment type="caution">
    <text evidence="2">The sequence shown here is derived from an EMBL/GenBank/DDBJ whole genome shotgun (WGS) entry which is preliminary data.</text>
</comment>
<evidence type="ECO:0000313" key="2">
    <source>
        <dbReference type="EMBL" id="MEY8538205.1"/>
    </source>
</evidence>
<evidence type="ECO:0000256" key="1">
    <source>
        <dbReference type="PROSITE-ProRule" id="PRU01282"/>
    </source>
</evidence>
<dbReference type="InterPro" id="IPR006660">
    <property type="entry name" value="Arsenate_reductase-like"/>
</dbReference>